<sequence length="47" mass="5203">MDALASLAALSLFLKVLLVLDQMLHTLHLNPTCTKENTFSSTALRIF</sequence>
<name>A0A392V6F7_9FABA</name>
<proteinExistence type="predicted"/>
<feature type="signal peptide" evidence="1">
    <location>
        <begin position="1"/>
        <end position="18"/>
    </location>
</feature>
<reference evidence="2 3" key="1">
    <citation type="journal article" date="2018" name="Front. Plant Sci.">
        <title>Red Clover (Trifolium pratense) and Zigzag Clover (T. medium) - A Picture of Genomic Similarities and Differences.</title>
        <authorList>
            <person name="Dluhosova J."/>
            <person name="Istvanek J."/>
            <person name="Nedelnik J."/>
            <person name="Repkova J."/>
        </authorList>
    </citation>
    <scope>NUCLEOTIDE SEQUENCE [LARGE SCALE GENOMIC DNA]</scope>
    <source>
        <strain evidence="3">cv. 10/8</strain>
        <tissue evidence="2">Leaf</tissue>
    </source>
</reference>
<dbReference type="EMBL" id="LXQA011043135">
    <property type="protein sequence ID" value="MCI82425.1"/>
    <property type="molecule type" value="Genomic_DNA"/>
</dbReference>
<evidence type="ECO:0000313" key="2">
    <source>
        <dbReference type="EMBL" id="MCI82425.1"/>
    </source>
</evidence>
<keyword evidence="3" id="KW-1185">Reference proteome</keyword>
<comment type="caution">
    <text evidence="2">The sequence shown here is derived from an EMBL/GenBank/DDBJ whole genome shotgun (WGS) entry which is preliminary data.</text>
</comment>
<evidence type="ECO:0000313" key="3">
    <source>
        <dbReference type="Proteomes" id="UP000265520"/>
    </source>
</evidence>
<keyword evidence="1" id="KW-0732">Signal</keyword>
<dbReference type="Proteomes" id="UP000265520">
    <property type="component" value="Unassembled WGS sequence"/>
</dbReference>
<feature type="non-terminal residue" evidence="2">
    <location>
        <position position="47"/>
    </location>
</feature>
<feature type="chain" id="PRO_5017334427" evidence="1">
    <location>
        <begin position="19"/>
        <end position="47"/>
    </location>
</feature>
<evidence type="ECO:0000256" key="1">
    <source>
        <dbReference type="SAM" id="SignalP"/>
    </source>
</evidence>
<accession>A0A392V6F7</accession>
<organism evidence="2 3">
    <name type="scientific">Trifolium medium</name>
    <dbReference type="NCBI Taxonomy" id="97028"/>
    <lineage>
        <taxon>Eukaryota</taxon>
        <taxon>Viridiplantae</taxon>
        <taxon>Streptophyta</taxon>
        <taxon>Embryophyta</taxon>
        <taxon>Tracheophyta</taxon>
        <taxon>Spermatophyta</taxon>
        <taxon>Magnoliopsida</taxon>
        <taxon>eudicotyledons</taxon>
        <taxon>Gunneridae</taxon>
        <taxon>Pentapetalae</taxon>
        <taxon>rosids</taxon>
        <taxon>fabids</taxon>
        <taxon>Fabales</taxon>
        <taxon>Fabaceae</taxon>
        <taxon>Papilionoideae</taxon>
        <taxon>50 kb inversion clade</taxon>
        <taxon>NPAAA clade</taxon>
        <taxon>Hologalegina</taxon>
        <taxon>IRL clade</taxon>
        <taxon>Trifolieae</taxon>
        <taxon>Trifolium</taxon>
    </lineage>
</organism>
<protein>
    <submittedName>
        <fullName evidence="2">Uncharacterized protein</fullName>
    </submittedName>
</protein>
<dbReference type="AlphaFoldDB" id="A0A392V6F7"/>